<evidence type="ECO:0000313" key="3">
    <source>
        <dbReference type="Proteomes" id="UP001211907"/>
    </source>
</evidence>
<organism evidence="2 3">
    <name type="scientific">Physocladia obscura</name>
    <dbReference type="NCBI Taxonomy" id="109957"/>
    <lineage>
        <taxon>Eukaryota</taxon>
        <taxon>Fungi</taxon>
        <taxon>Fungi incertae sedis</taxon>
        <taxon>Chytridiomycota</taxon>
        <taxon>Chytridiomycota incertae sedis</taxon>
        <taxon>Chytridiomycetes</taxon>
        <taxon>Chytridiales</taxon>
        <taxon>Chytriomycetaceae</taxon>
        <taxon>Physocladia</taxon>
    </lineage>
</organism>
<protein>
    <submittedName>
        <fullName evidence="2">Uncharacterized protein</fullName>
    </submittedName>
</protein>
<name>A0AAD5STN9_9FUNG</name>
<sequence length="113" mass="12303">MIVPVVATVALTFPFLLYVVFRDRSLIPKSIEIHELSEEAMARKPLNPNIPFFRGATVEAEKHNELGNALSLEEIMNPFLDKKSAIFGSAIMAAVLITILVLNGVSSKNGAPP</sequence>
<evidence type="ECO:0000256" key="1">
    <source>
        <dbReference type="SAM" id="Phobius"/>
    </source>
</evidence>
<accession>A0AAD5STN9</accession>
<gene>
    <name evidence="2" type="ORF">HK100_005610</name>
</gene>
<dbReference type="AlphaFoldDB" id="A0AAD5STN9"/>
<feature type="non-terminal residue" evidence="2">
    <location>
        <position position="113"/>
    </location>
</feature>
<comment type="caution">
    <text evidence="2">The sequence shown here is derived from an EMBL/GenBank/DDBJ whole genome shotgun (WGS) entry which is preliminary data.</text>
</comment>
<reference evidence="2" key="1">
    <citation type="submission" date="2020-05" db="EMBL/GenBank/DDBJ databases">
        <title>Phylogenomic resolution of chytrid fungi.</title>
        <authorList>
            <person name="Stajich J.E."/>
            <person name="Amses K."/>
            <person name="Simmons R."/>
            <person name="Seto K."/>
            <person name="Myers J."/>
            <person name="Bonds A."/>
            <person name="Quandt C.A."/>
            <person name="Barry K."/>
            <person name="Liu P."/>
            <person name="Grigoriev I."/>
            <person name="Longcore J.E."/>
            <person name="James T.Y."/>
        </authorList>
    </citation>
    <scope>NUCLEOTIDE SEQUENCE</scope>
    <source>
        <strain evidence="2">JEL0513</strain>
    </source>
</reference>
<evidence type="ECO:0000313" key="2">
    <source>
        <dbReference type="EMBL" id="KAJ3096238.1"/>
    </source>
</evidence>
<proteinExistence type="predicted"/>
<keyword evidence="1" id="KW-1133">Transmembrane helix</keyword>
<keyword evidence="3" id="KW-1185">Reference proteome</keyword>
<feature type="transmembrane region" description="Helical" evidence="1">
    <location>
        <begin position="85"/>
        <end position="105"/>
    </location>
</feature>
<dbReference type="EMBL" id="JADGJH010002617">
    <property type="protein sequence ID" value="KAJ3096238.1"/>
    <property type="molecule type" value="Genomic_DNA"/>
</dbReference>
<feature type="transmembrane region" description="Helical" evidence="1">
    <location>
        <begin position="6"/>
        <end position="21"/>
    </location>
</feature>
<keyword evidence="1" id="KW-0812">Transmembrane</keyword>
<dbReference type="Proteomes" id="UP001211907">
    <property type="component" value="Unassembled WGS sequence"/>
</dbReference>
<keyword evidence="1" id="KW-0472">Membrane</keyword>